<evidence type="ECO:0000313" key="2">
    <source>
        <dbReference type="Proteomes" id="UP000185829"/>
    </source>
</evidence>
<organism evidence="1 2">
    <name type="scientific">Peribacillus simplex</name>
    <dbReference type="NCBI Taxonomy" id="1478"/>
    <lineage>
        <taxon>Bacteria</taxon>
        <taxon>Bacillati</taxon>
        <taxon>Bacillota</taxon>
        <taxon>Bacilli</taxon>
        <taxon>Bacillales</taxon>
        <taxon>Bacillaceae</taxon>
        <taxon>Peribacillus</taxon>
    </lineage>
</organism>
<dbReference type="EMBL" id="FTMX01000003">
    <property type="protein sequence ID" value="SIR38374.1"/>
    <property type="molecule type" value="Genomic_DNA"/>
</dbReference>
<dbReference type="Proteomes" id="UP000185829">
    <property type="component" value="Unassembled WGS sequence"/>
</dbReference>
<dbReference type="Pfam" id="PF18928">
    <property type="entry name" value="DUF5677"/>
    <property type="match status" value="1"/>
</dbReference>
<accession>A0A9X8WKU4</accession>
<sequence length="272" mass="32731">MDESTEIKIIKSELEKLKNGVYEIIEFIEDSDEYQYQIDKDIKRHFYHLFIKCKRNFKAINILMESQDLENSYIEATVLLRVLTEGYLHLCYLIKAEKDVVIEEYKAMSEFQLQKMLRGTNRQYKLKINNKTDLKIIRRLKNEILKKEIKLPYHFEKMHSLAKKTDNQVFYGAIYQMFNTYVHFNPTTYISYGTEDENGTFNFDSYKPKPFLEARILYFSISVQMTLLARTMKYLEIEKTTKNIINHFNEWDTFLNKKKRGRIILSNTDDYI</sequence>
<name>A0A9X8WKU4_9BACI</name>
<dbReference type="RefSeq" id="WP_142244600.1">
    <property type="nucleotide sequence ID" value="NZ_FTMX01000003.1"/>
</dbReference>
<gene>
    <name evidence="1" type="ORF">SAMN05878482_103492</name>
</gene>
<dbReference type="AlphaFoldDB" id="A0A9X8WKU4"/>
<reference evidence="1 2" key="1">
    <citation type="submission" date="2017-01" db="EMBL/GenBank/DDBJ databases">
        <authorList>
            <person name="Varghese N."/>
            <person name="Submissions S."/>
        </authorList>
    </citation>
    <scope>NUCLEOTIDE SEQUENCE [LARGE SCALE GENOMIC DNA]</scope>
    <source>
        <strain evidence="1 2">RUG2-6</strain>
    </source>
</reference>
<evidence type="ECO:0000313" key="1">
    <source>
        <dbReference type="EMBL" id="SIR38374.1"/>
    </source>
</evidence>
<protein>
    <submittedName>
        <fullName evidence="1">Uncharacterized protein</fullName>
    </submittedName>
</protein>
<comment type="caution">
    <text evidence="1">The sequence shown here is derived from an EMBL/GenBank/DDBJ whole genome shotgun (WGS) entry which is preliminary data.</text>
</comment>
<proteinExistence type="predicted"/>
<dbReference type="InterPro" id="IPR043733">
    <property type="entry name" value="DUF5677"/>
</dbReference>